<dbReference type="PANTHER" id="PTHR21499:SF59">
    <property type="entry name" value="ASPARTOKINASE"/>
    <property type="match status" value="1"/>
</dbReference>
<feature type="domain" description="Aspartate/glutamate/uridylate kinase" evidence="11">
    <location>
        <begin position="2"/>
        <end position="277"/>
    </location>
</feature>
<dbReference type="GO" id="GO:0005829">
    <property type="term" value="C:cytosol"/>
    <property type="evidence" value="ECO:0007669"/>
    <property type="project" value="TreeGrafter"/>
</dbReference>
<comment type="caution">
    <text evidence="12">The sequence shown here is derived from an EMBL/GenBank/DDBJ whole genome shotgun (WGS) entry which is preliminary data.</text>
</comment>
<evidence type="ECO:0000256" key="7">
    <source>
        <dbReference type="ARBA" id="ARBA00047872"/>
    </source>
</evidence>
<dbReference type="GO" id="GO:0005524">
    <property type="term" value="F:ATP binding"/>
    <property type="evidence" value="ECO:0007669"/>
    <property type="project" value="UniProtKB-KW"/>
</dbReference>
<dbReference type="InterPro" id="IPR042199">
    <property type="entry name" value="AsparK_Bifunc_asparK/hSer_DH"/>
</dbReference>
<keyword evidence="5 9" id="KW-0418">Kinase</keyword>
<dbReference type="UniPathway" id="UPA00050">
    <property type="reaction ID" value="UER00461"/>
</dbReference>
<dbReference type="UniPathway" id="UPA00051">
    <property type="reaction ID" value="UER00462"/>
</dbReference>
<evidence type="ECO:0000256" key="5">
    <source>
        <dbReference type="ARBA" id="ARBA00022777"/>
    </source>
</evidence>
<evidence type="ECO:0000256" key="2">
    <source>
        <dbReference type="ARBA" id="ARBA00010122"/>
    </source>
</evidence>
<comment type="pathway">
    <text evidence="1 10">Amino-acid biosynthesis; L-lysine biosynthesis via DAP pathway; (S)-tetrahydrodipicolinate from L-aspartate: step 1/4.</text>
</comment>
<dbReference type="SUPFAM" id="SSF55021">
    <property type="entry name" value="ACT-like"/>
    <property type="match status" value="1"/>
</dbReference>
<comment type="catalytic activity">
    <reaction evidence="7 9">
        <text>L-aspartate + ATP = 4-phospho-L-aspartate + ADP</text>
        <dbReference type="Rhea" id="RHEA:23776"/>
        <dbReference type="ChEBI" id="CHEBI:29991"/>
        <dbReference type="ChEBI" id="CHEBI:30616"/>
        <dbReference type="ChEBI" id="CHEBI:57535"/>
        <dbReference type="ChEBI" id="CHEBI:456216"/>
        <dbReference type="EC" id="2.7.2.4"/>
    </reaction>
</comment>
<dbReference type="Gene3D" id="1.20.120.1320">
    <property type="entry name" value="Aspartokinase, catalytic domain"/>
    <property type="match status" value="1"/>
</dbReference>
<accession>A0A316HFR9</accession>
<dbReference type="AlphaFoldDB" id="A0A316HFR9"/>
<feature type="binding site" evidence="8">
    <location>
        <position position="43"/>
    </location>
    <ligand>
        <name>substrate</name>
    </ligand>
</feature>
<dbReference type="UniPathway" id="UPA00034">
    <property type="reaction ID" value="UER00015"/>
</dbReference>
<feature type="binding site" evidence="8">
    <location>
        <begin position="5"/>
        <end position="8"/>
    </location>
    <ligand>
        <name>ATP</name>
        <dbReference type="ChEBI" id="CHEBI:30616"/>
    </ligand>
</feature>
<keyword evidence="4 8" id="KW-0547">Nucleotide-binding</keyword>
<dbReference type="InterPro" id="IPR001048">
    <property type="entry name" value="Asp/Glu/Uridylate_kinase"/>
</dbReference>
<dbReference type="EMBL" id="QGHA01000001">
    <property type="protein sequence ID" value="PWK80069.1"/>
    <property type="molecule type" value="Genomic_DNA"/>
</dbReference>
<keyword evidence="3 9" id="KW-0808">Transferase</keyword>
<dbReference type="Pfam" id="PF00696">
    <property type="entry name" value="AA_kinase"/>
    <property type="match status" value="1"/>
</dbReference>
<keyword evidence="10" id="KW-0028">Amino-acid biosynthesis</keyword>
<dbReference type="InterPro" id="IPR045865">
    <property type="entry name" value="ACT-like_dom_sf"/>
</dbReference>
<dbReference type="RefSeq" id="WP_109606131.1">
    <property type="nucleotide sequence ID" value="NZ_QGHA01000001.1"/>
</dbReference>
<evidence type="ECO:0000313" key="13">
    <source>
        <dbReference type="Proteomes" id="UP000245678"/>
    </source>
</evidence>
<organism evidence="12 13">
    <name type="scientific">Mucilaginibacter oryzae</name>
    <dbReference type="NCBI Taxonomy" id="468058"/>
    <lineage>
        <taxon>Bacteria</taxon>
        <taxon>Pseudomonadati</taxon>
        <taxon>Bacteroidota</taxon>
        <taxon>Sphingobacteriia</taxon>
        <taxon>Sphingobacteriales</taxon>
        <taxon>Sphingobacteriaceae</taxon>
        <taxon>Mucilaginibacter</taxon>
    </lineage>
</organism>
<evidence type="ECO:0000313" key="12">
    <source>
        <dbReference type="EMBL" id="PWK80069.1"/>
    </source>
</evidence>
<dbReference type="Gene3D" id="3.40.1160.10">
    <property type="entry name" value="Acetylglutamate kinase-like"/>
    <property type="match status" value="1"/>
</dbReference>
<gene>
    <name evidence="12" type="ORF">LX99_00533</name>
</gene>
<name>A0A316HFR9_9SPHI</name>
<keyword evidence="6 8" id="KW-0067">ATP-binding</keyword>
<evidence type="ECO:0000259" key="11">
    <source>
        <dbReference type="Pfam" id="PF00696"/>
    </source>
</evidence>
<comment type="pathway">
    <text evidence="10">Amino-acid biosynthesis; L-methionine biosynthesis via de novo pathway; L-homoserine from L-aspartate: step 1/3.</text>
</comment>
<evidence type="ECO:0000256" key="6">
    <source>
        <dbReference type="ARBA" id="ARBA00022840"/>
    </source>
</evidence>
<sequence length="418" mass="46799">MLVFKFGGASVKDAAGVANLANVVKQYTGKQLLIVVSAMGKTTNALEKLTKAYMEQDEEMYVIFDEIKAYHYNIMSELFEPGHPVFDEVANTFVEVDWAIEDEPHDSYDFVYDQIVSIGELVSTRIVAAYLNKEGIKSKWLDVRGYIHTDNTYREGIVDWDKTKVGISKEIPTLLEKTIVVTQGFLGGTSENFTTTLGREGSDYTASIFAACLGAESVTTWKDVPGILNADPKHFADTIKFDELSYTEAIEMTYYGASVIHPKTIKPLQNAKIPLLVKPFTDPSAPGTVIKEDGQNSFTKPVIIVKQNQVLLSVSAKDYSFITENHLSDVFRLFAQNHVKVNVMQTSALSFSVCFDLNEERFEKLLSGLKQDFKVKYNHRLTLITTRHYADDTIAELTHGKTVLLEQVSRNTAQVVVK</sequence>
<dbReference type="EC" id="2.7.2.4" evidence="9"/>
<evidence type="ECO:0000256" key="4">
    <source>
        <dbReference type="ARBA" id="ARBA00022741"/>
    </source>
</evidence>
<comment type="pathway">
    <text evidence="10">Amino-acid biosynthesis; L-threonine biosynthesis; L-threonine from L-aspartate: step 1/5.</text>
</comment>
<dbReference type="InterPro" id="IPR001341">
    <property type="entry name" value="Asp_kinase"/>
</dbReference>
<dbReference type="GO" id="GO:0009088">
    <property type="term" value="P:threonine biosynthetic process"/>
    <property type="evidence" value="ECO:0007669"/>
    <property type="project" value="UniProtKB-UniPathway"/>
</dbReference>
<evidence type="ECO:0000256" key="9">
    <source>
        <dbReference type="RuleBase" id="RU003448"/>
    </source>
</evidence>
<dbReference type="PIRSF" id="PIRSF000726">
    <property type="entry name" value="Asp_kin"/>
    <property type="match status" value="1"/>
</dbReference>
<evidence type="ECO:0000256" key="1">
    <source>
        <dbReference type="ARBA" id="ARBA00004766"/>
    </source>
</evidence>
<dbReference type="GO" id="GO:0009089">
    <property type="term" value="P:lysine biosynthetic process via diaminopimelate"/>
    <property type="evidence" value="ECO:0007669"/>
    <property type="project" value="UniProtKB-UniPathway"/>
</dbReference>
<dbReference type="GO" id="GO:0009090">
    <property type="term" value="P:homoserine biosynthetic process"/>
    <property type="evidence" value="ECO:0007669"/>
    <property type="project" value="TreeGrafter"/>
</dbReference>
<dbReference type="PANTHER" id="PTHR21499">
    <property type="entry name" value="ASPARTATE KINASE"/>
    <property type="match status" value="1"/>
</dbReference>
<feature type="binding site" evidence="8">
    <location>
        <position position="120"/>
    </location>
    <ligand>
        <name>substrate</name>
    </ligand>
</feature>
<dbReference type="Proteomes" id="UP000245678">
    <property type="component" value="Unassembled WGS sequence"/>
</dbReference>
<reference evidence="12 13" key="1">
    <citation type="submission" date="2018-05" db="EMBL/GenBank/DDBJ databases">
        <title>Genomic Encyclopedia of Archaeal and Bacterial Type Strains, Phase II (KMG-II): from individual species to whole genera.</title>
        <authorList>
            <person name="Goeker M."/>
        </authorList>
    </citation>
    <scope>NUCLEOTIDE SEQUENCE [LARGE SCALE GENOMIC DNA]</scope>
    <source>
        <strain evidence="12 13">DSM 19975</strain>
    </source>
</reference>
<keyword evidence="13" id="KW-1185">Reference proteome</keyword>
<evidence type="ECO:0000256" key="8">
    <source>
        <dbReference type="PIRSR" id="PIRSR000726-1"/>
    </source>
</evidence>
<evidence type="ECO:0000256" key="10">
    <source>
        <dbReference type="RuleBase" id="RU004249"/>
    </source>
</evidence>
<protein>
    <recommendedName>
        <fullName evidence="9">Aspartokinase</fullName>
        <ecNumber evidence="9">2.7.2.4</ecNumber>
    </recommendedName>
</protein>
<evidence type="ECO:0000256" key="3">
    <source>
        <dbReference type="ARBA" id="ARBA00022679"/>
    </source>
</evidence>
<dbReference type="NCBIfam" id="TIGR00657">
    <property type="entry name" value="asp_kinases"/>
    <property type="match status" value="1"/>
</dbReference>
<dbReference type="InterPro" id="IPR036393">
    <property type="entry name" value="AceGlu_kinase-like_sf"/>
</dbReference>
<dbReference type="SUPFAM" id="SSF53633">
    <property type="entry name" value="Carbamate kinase-like"/>
    <property type="match status" value="1"/>
</dbReference>
<dbReference type="InterPro" id="IPR005260">
    <property type="entry name" value="Asp_kin_monofn"/>
</dbReference>
<proteinExistence type="inferred from homology"/>
<dbReference type="GO" id="GO:0004072">
    <property type="term" value="F:aspartate kinase activity"/>
    <property type="evidence" value="ECO:0007669"/>
    <property type="project" value="UniProtKB-EC"/>
</dbReference>
<comment type="similarity">
    <text evidence="2 9">Belongs to the aspartokinase family.</text>
</comment>